<dbReference type="Gene3D" id="2.40.420.20">
    <property type="match status" value="1"/>
</dbReference>
<dbReference type="SUPFAM" id="SSF111369">
    <property type="entry name" value="HlyD-like secretion proteins"/>
    <property type="match status" value="1"/>
</dbReference>
<dbReference type="Pfam" id="PF25989">
    <property type="entry name" value="YknX_C"/>
    <property type="match status" value="1"/>
</dbReference>
<evidence type="ECO:0000259" key="5">
    <source>
        <dbReference type="Pfam" id="PF25989"/>
    </source>
</evidence>
<dbReference type="PANTHER" id="PTHR30469">
    <property type="entry name" value="MULTIDRUG RESISTANCE PROTEIN MDTA"/>
    <property type="match status" value="1"/>
</dbReference>
<dbReference type="KEGG" id="ttf:THTE_4141"/>
<accession>A0A286RLC4</accession>
<evidence type="ECO:0000259" key="4">
    <source>
        <dbReference type="Pfam" id="PF25876"/>
    </source>
</evidence>
<keyword evidence="2" id="KW-0175">Coiled coil</keyword>
<feature type="coiled-coil region" evidence="2">
    <location>
        <begin position="186"/>
        <end position="220"/>
    </location>
</feature>
<gene>
    <name evidence="6" type="ORF">THTE_4141</name>
</gene>
<evidence type="ECO:0000256" key="3">
    <source>
        <dbReference type="SAM" id="Phobius"/>
    </source>
</evidence>
<dbReference type="OrthoDB" id="250565at2"/>
<dbReference type="NCBIfam" id="TIGR01730">
    <property type="entry name" value="RND_mfp"/>
    <property type="match status" value="1"/>
</dbReference>
<dbReference type="AlphaFoldDB" id="A0A286RLC4"/>
<dbReference type="PANTHER" id="PTHR30469:SF15">
    <property type="entry name" value="HLYD FAMILY OF SECRETION PROTEINS"/>
    <property type="match status" value="1"/>
</dbReference>
<dbReference type="Gene3D" id="2.40.30.170">
    <property type="match status" value="1"/>
</dbReference>
<dbReference type="EMBL" id="CP018477">
    <property type="protein sequence ID" value="ASV76742.1"/>
    <property type="molecule type" value="Genomic_DNA"/>
</dbReference>
<protein>
    <submittedName>
        <fullName evidence="6">HlyD family secretion protein</fullName>
    </submittedName>
</protein>
<feature type="domain" description="YknX-like C-terminal permuted SH3-like" evidence="5">
    <location>
        <begin position="340"/>
        <end position="407"/>
    </location>
</feature>
<organism evidence="6 7">
    <name type="scientific">Thermogutta terrifontis</name>
    <dbReference type="NCBI Taxonomy" id="1331910"/>
    <lineage>
        <taxon>Bacteria</taxon>
        <taxon>Pseudomonadati</taxon>
        <taxon>Planctomycetota</taxon>
        <taxon>Planctomycetia</taxon>
        <taxon>Pirellulales</taxon>
        <taxon>Thermoguttaceae</taxon>
        <taxon>Thermogutta</taxon>
    </lineage>
</organism>
<evidence type="ECO:0000313" key="7">
    <source>
        <dbReference type="Proteomes" id="UP000215086"/>
    </source>
</evidence>
<evidence type="ECO:0000256" key="1">
    <source>
        <dbReference type="ARBA" id="ARBA00009477"/>
    </source>
</evidence>
<keyword evidence="3" id="KW-0812">Transmembrane</keyword>
<keyword evidence="3" id="KW-0472">Membrane</keyword>
<dbReference type="GO" id="GO:0015562">
    <property type="term" value="F:efflux transmembrane transporter activity"/>
    <property type="evidence" value="ECO:0007669"/>
    <property type="project" value="TreeGrafter"/>
</dbReference>
<dbReference type="GO" id="GO:1990281">
    <property type="term" value="C:efflux pump complex"/>
    <property type="evidence" value="ECO:0007669"/>
    <property type="project" value="TreeGrafter"/>
</dbReference>
<sequence length="413" mass="44535">MTRQKIWQNVISLGIAALVVAVGVVIAVLSGWMFGEEKDGQTPGSSETRQAASEAQNAVPVIVQPARTMVFEQRVQVAGNILSKRYALVSARIPGTLDAIFVDEGDLVEAGKTKLFQTDSVKLTQAVAIAQEQVTVAECSVREKEALLEKTLVAKEVAEADLARYRDLSQQSAVSRQMVEHQAAQVRQLEADVRHVRTLIELAKAQLEQARLNLKIAEKDLADSLVIAPVSGRVSRRMKEPGEMAGAGEPVLRIDDLSLVEVSIFVPSEYYDQVVVGQTKMRVRAAGRDLGELPVSFKSPVIEPRLRTFQVKALLQSPPPEVVPGCLAEVTLVLASRQGLGVPAPAVQQRGGRNVVFVVAEGKAKAVPVELGWETEGWREIRSGLSAVVPVITTGQSLVDDGTPVRVVKEAGP</sequence>
<dbReference type="InterPro" id="IPR058624">
    <property type="entry name" value="MdtA-like_HH"/>
</dbReference>
<proteinExistence type="inferred from homology"/>
<dbReference type="Pfam" id="PF25876">
    <property type="entry name" value="HH_MFP_RND"/>
    <property type="match status" value="1"/>
</dbReference>
<keyword evidence="3" id="KW-1133">Transmembrane helix</keyword>
<dbReference type="RefSeq" id="WP_095416464.1">
    <property type="nucleotide sequence ID" value="NZ_CP018477.1"/>
</dbReference>
<feature type="domain" description="Multidrug resistance protein MdtA-like alpha-helical hairpin" evidence="4">
    <location>
        <begin position="145"/>
        <end position="214"/>
    </location>
</feature>
<dbReference type="InterPro" id="IPR006143">
    <property type="entry name" value="RND_pump_MFP"/>
</dbReference>
<dbReference type="InterPro" id="IPR058637">
    <property type="entry name" value="YknX-like_C"/>
</dbReference>
<dbReference type="Gene3D" id="1.10.287.470">
    <property type="entry name" value="Helix hairpin bin"/>
    <property type="match status" value="1"/>
</dbReference>
<reference evidence="6 7" key="1">
    <citation type="journal article" name="Front. Microbiol.">
        <title>Sugar Metabolism of the First Thermophilic Planctomycete Thermogutta terrifontis: Comparative Genomic and Transcriptomic Approaches.</title>
        <authorList>
            <person name="Elcheninov A.G."/>
            <person name="Menzel P."/>
            <person name="Gudbergsdottir S.R."/>
            <person name="Slesarev A.I."/>
            <person name="Kadnikov V.V."/>
            <person name="Krogh A."/>
            <person name="Bonch-Osmolovskaya E.A."/>
            <person name="Peng X."/>
            <person name="Kublanov I.V."/>
        </authorList>
    </citation>
    <scope>NUCLEOTIDE SEQUENCE [LARGE SCALE GENOMIC DNA]</scope>
    <source>
        <strain evidence="6 7">R1</strain>
    </source>
</reference>
<comment type="similarity">
    <text evidence="1">Belongs to the membrane fusion protein (MFP) (TC 8.A.1) family.</text>
</comment>
<name>A0A286RLC4_9BACT</name>
<keyword evidence="7" id="KW-1185">Reference proteome</keyword>
<evidence type="ECO:0000256" key="2">
    <source>
        <dbReference type="SAM" id="Coils"/>
    </source>
</evidence>
<evidence type="ECO:0000313" key="6">
    <source>
        <dbReference type="EMBL" id="ASV76742.1"/>
    </source>
</evidence>
<dbReference type="Gene3D" id="2.40.50.100">
    <property type="match status" value="1"/>
</dbReference>
<dbReference type="Proteomes" id="UP000215086">
    <property type="component" value="Chromosome"/>
</dbReference>
<feature type="transmembrane region" description="Helical" evidence="3">
    <location>
        <begin position="12"/>
        <end position="34"/>
    </location>
</feature>